<keyword evidence="1" id="KW-0614">Plasmid</keyword>
<dbReference type="RefSeq" id="WP_137119222.1">
    <property type="nucleotide sequence ID" value="NZ_CP032328.1"/>
</dbReference>
<gene>
    <name evidence="1" type="ORF">D3093_35370</name>
</gene>
<dbReference type="EMBL" id="CP032328">
    <property type="protein sequence ID" value="QCO00528.1"/>
    <property type="molecule type" value="Genomic_DNA"/>
</dbReference>
<geneLocation type="plasmid" evidence="1 2">
    <name>p7</name>
</geneLocation>
<dbReference type="KEGG" id="aare:D3093_35370"/>
<proteinExistence type="predicted"/>
<organism evidence="1 2">
    <name type="scientific">Azospirillum argentinense</name>
    <dbReference type="NCBI Taxonomy" id="2970906"/>
    <lineage>
        <taxon>Bacteria</taxon>
        <taxon>Pseudomonadati</taxon>
        <taxon>Pseudomonadota</taxon>
        <taxon>Alphaproteobacteria</taxon>
        <taxon>Rhodospirillales</taxon>
        <taxon>Azospirillaceae</taxon>
        <taxon>Azospirillum</taxon>
    </lineage>
</organism>
<protein>
    <submittedName>
        <fullName evidence="1">Uncharacterized protein</fullName>
    </submittedName>
</protein>
<evidence type="ECO:0000313" key="1">
    <source>
        <dbReference type="EMBL" id="QCO00528.1"/>
    </source>
</evidence>
<accession>A0A4D8PUM5</accession>
<dbReference type="AlphaFoldDB" id="A0A4D8PUM5"/>
<sequence>MNPVYDIAPNPAGNGWMVIDTTTGDVARVGDREMSSLSIEDADDLADLLNHLERIKRARMH</sequence>
<name>A0A4D8PUM5_9PROT</name>
<evidence type="ECO:0000313" key="2">
    <source>
        <dbReference type="Proteomes" id="UP000298595"/>
    </source>
</evidence>
<reference evidence="1 2" key="1">
    <citation type="submission" date="2018-09" db="EMBL/GenBank/DDBJ databases">
        <title>Whole genome based analysis of evolution and adaptive divergence in Indian and Brazilian strains of Azospirillum brasilense.</title>
        <authorList>
            <person name="Singh C."/>
            <person name="Tripathi A.K."/>
        </authorList>
    </citation>
    <scope>NUCLEOTIDE SEQUENCE [LARGE SCALE GENOMIC DNA]</scope>
    <source>
        <strain evidence="1 2">MTCC4035</strain>
        <plasmid evidence="1 2">p7</plasmid>
    </source>
</reference>
<dbReference type="Proteomes" id="UP000298595">
    <property type="component" value="Plasmid p7"/>
</dbReference>